<dbReference type="GO" id="GO:0008374">
    <property type="term" value="F:O-acyltransferase activity"/>
    <property type="evidence" value="ECO:0007669"/>
    <property type="project" value="InterPro"/>
</dbReference>
<dbReference type="Proteomes" id="UP001054889">
    <property type="component" value="Unassembled WGS sequence"/>
</dbReference>
<comment type="caution">
    <text evidence="1">The sequence shown here is derived from an EMBL/GenBank/DDBJ whole genome shotgun (WGS) entry which is preliminary data.</text>
</comment>
<proteinExistence type="predicted"/>
<organism evidence="1 2">
    <name type="scientific">Eleusine coracana subsp. coracana</name>
    <dbReference type="NCBI Taxonomy" id="191504"/>
    <lineage>
        <taxon>Eukaryota</taxon>
        <taxon>Viridiplantae</taxon>
        <taxon>Streptophyta</taxon>
        <taxon>Embryophyta</taxon>
        <taxon>Tracheophyta</taxon>
        <taxon>Spermatophyta</taxon>
        <taxon>Magnoliopsida</taxon>
        <taxon>Liliopsida</taxon>
        <taxon>Poales</taxon>
        <taxon>Poaceae</taxon>
        <taxon>PACMAD clade</taxon>
        <taxon>Chloridoideae</taxon>
        <taxon>Cynodonteae</taxon>
        <taxon>Eleusininae</taxon>
        <taxon>Eleusine</taxon>
    </lineage>
</organism>
<reference evidence="1" key="1">
    <citation type="journal article" date="2018" name="DNA Res.">
        <title>Multiple hybrid de novo genome assembly of finger millet, an orphan allotetraploid crop.</title>
        <authorList>
            <person name="Hatakeyama M."/>
            <person name="Aluri S."/>
            <person name="Balachadran M.T."/>
            <person name="Sivarajan S.R."/>
            <person name="Patrignani A."/>
            <person name="Gruter S."/>
            <person name="Poveda L."/>
            <person name="Shimizu-Inatsugi R."/>
            <person name="Baeten J."/>
            <person name="Francoijs K.J."/>
            <person name="Nataraja K.N."/>
            <person name="Reddy Y.A.N."/>
            <person name="Phadnis S."/>
            <person name="Ravikumar R.L."/>
            <person name="Schlapbach R."/>
            <person name="Sreeman S.M."/>
            <person name="Shimizu K.K."/>
        </authorList>
    </citation>
    <scope>NUCLEOTIDE SEQUENCE</scope>
</reference>
<keyword evidence="2" id="KW-1185">Reference proteome</keyword>
<protein>
    <recommendedName>
        <fullName evidence="3">Lecithin:cholesterol acyltransferase</fullName>
    </recommendedName>
</protein>
<evidence type="ECO:0000313" key="2">
    <source>
        <dbReference type="Proteomes" id="UP001054889"/>
    </source>
</evidence>
<dbReference type="InterPro" id="IPR003386">
    <property type="entry name" value="LACT/PDAT_acylTrfase"/>
</dbReference>
<dbReference type="GO" id="GO:0006629">
    <property type="term" value="P:lipid metabolic process"/>
    <property type="evidence" value="ECO:0007669"/>
    <property type="project" value="InterPro"/>
</dbReference>
<dbReference type="Pfam" id="PF02450">
    <property type="entry name" value="LCAT"/>
    <property type="match status" value="1"/>
</dbReference>
<sequence length="301" mass="32769">MNGRLCSAGRWDPLVRRLEALGYRDGETLFAAPYDFRYAVPSAVGARYFRDLARLLRRARRLNRGRPAVLVAHSFGCALTYQFLLSRPLPWRRRHVGHAVLLGPALGGFAEGMEGLVTGTGCGLPDAAARPMKARLARSQQSALWRLPTPPVFGDRPLVVTAIETYTARDVAAFLEDIGFAEGVRPYVTRVLPIWRDLPAPLVPVTSVIGVGVATPETFVFRTEEGFEGEPEVVYGDGDGTINIVSLVAVDEWAGVQGQVLKVLRLPGVHHTSFFADDFALTSVVAEIYEAGGSVQLDPDV</sequence>
<dbReference type="EMBL" id="BQKI01000082">
    <property type="protein sequence ID" value="GJN30776.1"/>
    <property type="molecule type" value="Genomic_DNA"/>
</dbReference>
<evidence type="ECO:0008006" key="3">
    <source>
        <dbReference type="Google" id="ProtNLM"/>
    </source>
</evidence>
<dbReference type="Gene3D" id="3.40.50.1820">
    <property type="entry name" value="alpha/beta hydrolase"/>
    <property type="match status" value="1"/>
</dbReference>
<reference evidence="1" key="2">
    <citation type="submission" date="2021-12" db="EMBL/GenBank/DDBJ databases">
        <title>Resequencing data analysis of finger millet.</title>
        <authorList>
            <person name="Hatakeyama M."/>
            <person name="Aluri S."/>
            <person name="Balachadran M.T."/>
            <person name="Sivarajan S.R."/>
            <person name="Poveda L."/>
            <person name="Shimizu-Inatsugi R."/>
            <person name="Schlapbach R."/>
            <person name="Sreeman S.M."/>
            <person name="Shimizu K.K."/>
        </authorList>
    </citation>
    <scope>NUCLEOTIDE SEQUENCE</scope>
</reference>
<evidence type="ECO:0000313" key="1">
    <source>
        <dbReference type="EMBL" id="GJN30776.1"/>
    </source>
</evidence>
<gene>
    <name evidence="1" type="primary">gb19113</name>
    <name evidence="1" type="ORF">PR202_gb19113</name>
</gene>
<dbReference type="SUPFAM" id="SSF53474">
    <property type="entry name" value="alpha/beta-Hydrolases"/>
    <property type="match status" value="1"/>
</dbReference>
<dbReference type="InterPro" id="IPR029058">
    <property type="entry name" value="AB_hydrolase_fold"/>
</dbReference>
<dbReference type="PANTHER" id="PTHR11440">
    <property type="entry name" value="LECITHIN-CHOLESTEROL ACYLTRANSFERASE-RELATED"/>
    <property type="match status" value="1"/>
</dbReference>
<dbReference type="AlphaFoldDB" id="A0AAV5F7E7"/>
<accession>A0AAV5F7E7</accession>
<name>A0AAV5F7E7_ELECO</name>